<comment type="caution">
    <text evidence="21">The sequence shown here is derived from an EMBL/GenBank/DDBJ whole genome shotgun (WGS) entry which is preliminary data.</text>
</comment>
<keyword evidence="15" id="KW-1015">Disulfide bond</keyword>
<dbReference type="Gene3D" id="1.20.140.150">
    <property type="match status" value="1"/>
</dbReference>
<keyword evidence="9 20" id="KW-0812">Transmembrane</keyword>
<keyword evidence="22" id="KW-1185">Reference proteome</keyword>
<dbReference type="AlphaFoldDB" id="A0A7L3DTJ4"/>
<dbReference type="GO" id="GO:0005246">
    <property type="term" value="F:calcium channel regulator activity"/>
    <property type="evidence" value="ECO:0007669"/>
    <property type="project" value="TreeGrafter"/>
</dbReference>
<feature type="transmembrane region" description="Helical" evidence="20">
    <location>
        <begin position="77"/>
        <end position="103"/>
    </location>
</feature>
<reference evidence="21 22" key="1">
    <citation type="submission" date="2019-09" db="EMBL/GenBank/DDBJ databases">
        <title>Bird 10,000 Genomes (B10K) Project - Family phase.</title>
        <authorList>
            <person name="Zhang G."/>
        </authorList>
    </citation>
    <scope>NUCLEOTIDE SEQUENCE [LARGE SCALE GENOMIC DNA]</scope>
    <source>
        <strain evidence="21">B10K-DU-012-14</strain>
        <tissue evidence="21">Blood</tissue>
    </source>
</reference>
<dbReference type="InterPro" id="IPR008368">
    <property type="entry name" value="VDCC_gsu"/>
</dbReference>
<evidence type="ECO:0000256" key="17">
    <source>
        <dbReference type="ARBA" id="ARBA00023303"/>
    </source>
</evidence>
<evidence type="ECO:0000256" key="12">
    <source>
        <dbReference type="ARBA" id="ARBA00022989"/>
    </source>
</evidence>
<keyword evidence="12 20" id="KW-1133">Transmembrane helix</keyword>
<evidence type="ECO:0000256" key="14">
    <source>
        <dbReference type="ARBA" id="ARBA00023136"/>
    </source>
</evidence>
<evidence type="ECO:0000256" key="20">
    <source>
        <dbReference type="RuleBase" id="RU363085"/>
    </source>
</evidence>
<evidence type="ECO:0000256" key="9">
    <source>
        <dbReference type="ARBA" id="ARBA00022692"/>
    </source>
</evidence>
<protein>
    <recommendedName>
        <fullName evidence="4 20">Voltage-dependent calcium channel gamma-1 subunit</fullName>
    </recommendedName>
    <alternativeName>
        <fullName evidence="18 20">Dihydropyridine-sensitive L-type, skeletal muscle calcium channel subunit gamma</fullName>
    </alternativeName>
</protein>
<dbReference type="PANTHER" id="PTHR15025:SF1">
    <property type="entry name" value="VOLTAGE-DEPENDENT CALCIUM CHANNEL GAMMA-1 SUBUNIT"/>
    <property type="match status" value="1"/>
</dbReference>
<dbReference type="GO" id="GO:1990454">
    <property type="term" value="C:L-type voltage-gated calcium channel complex"/>
    <property type="evidence" value="ECO:0007669"/>
    <property type="project" value="TreeGrafter"/>
</dbReference>
<evidence type="ECO:0000256" key="7">
    <source>
        <dbReference type="ARBA" id="ARBA00022568"/>
    </source>
</evidence>
<feature type="non-terminal residue" evidence="21">
    <location>
        <position position="121"/>
    </location>
</feature>
<keyword evidence="8 20" id="KW-0107">Calcium channel</keyword>
<feature type="transmembrane region" description="Helical" evidence="20">
    <location>
        <begin position="6"/>
        <end position="28"/>
    </location>
</feature>
<keyword evidence="13 20" id="KW-0406">Ion transport</keyword>
<dbReference type="GO" id="GO:0005245">
    <property type="term" value="F:voltage-gated calcium channel activity"/>
    <property type="evidence" value="ECO:0007669"/>
    <property type="project" value="InterPro"/>
</dbReference>
<accession>A0A7L3DTJ4</accession>
<evidence type="ECO:0000256" key="4">
    <source>
        <dbReference type="ARBA" id="ARBA00019950"/>
    </source>
</evidence>
<keyword evidence="11 20" id="KW-0851">Voltage-gated channel</keyword>
<evidence type="ECO:0000256" key="2">
    <source>
        <dbReference type="ARBA" id="ARBA00004415"/>
    </source>
</evidence>
<comment type="caution">
    <text evidence="20">Lacks conserved residue(s) required for the propagation of feature annotation.</text>
</comment>
<name>A0A7L3DTJ4_PLUSO</name>
<dbReference type="PRINTS" id="PR01601">
    <property type="entry name" value="VDCCGAMMA1"/>
</dbReference>
<dbReference type="InterPro" id="IPR004031">
    <property type="entry name" value="PMP22/EMP/MP20/Claudin"/>
</dbReference>
<evidence type="ECO:0000256" key="3">
    <source>
        <dbReference type="ARBA" id="ARBA00007111"/>
    </source>
</evidence>
<evidence type="ECO:0000256" key="5">
    <source>
        <dbReference type="ARBA" id="ARBA00022448"/>
    </source>
</evidence>
<evidence type="ECO:0000256" key="1">
    <source>
        <dbReference type="ARBA" id="ARBA00003367"/>
    </source>
</evidence>
<keyword evidence="16" id="KW-0325">Glycoprotein</keyword>
<evidence type="ECO:0000256" key="15">
    <source>
        <dbReference type="ARBA" id="ARBA00023157"/>
    </source>
</evidence>
<dbReference type="PRINTS" id="PR01792">
    <property type="entry name" value="VDCCGAMMA"/>
</dbReference>
<evidence type="ECO:0000313" key="21">
    <source>
        <dbReference type="EMBL" id="NXT59592.1"/>
    </source>
</evidence>
<gene>
    <name evidence="21" type="primary">Cacng1_1</name>
    <name evidence="21" type="ORF">PLUSOC_R07992</name>
</gene>
<organism evidence="21 22">
    <name type="scientific">Pluvianellus socialis</name>
    <name type="common">Magellanic plover</name>
    <dbReference type="NCBI Taxonomy" id="227228"/>
    <lineage>
        <taxon>Eukaryota</taxon>
        <taxon>Metazoa</taxon>
        <taxon>Chordata</taxon>
        <taxon>Craniata</taxon>
        <taxon>Vertebrata</taxon>
        <taxon>Euteleostomi</taxon>
        <taxon>Archelosauria</taxon>
        <taxon>Archosauria</taxon>
        <taxon>Dinosauria</taxon>
        <taxon>Saurischia</taxon>
        <taxon>Theropoda</taxon>
        <taxon>Coelurosauria</taxon>
        <taxon>Aves</taxon>
        <taxon>Neognathae</taxon>
        <taxon>Neoaves</taxon>
        <taxon>Charadriiformes</taxon>
        <taxon>Charadriidae</taxon>
        <taxon>Pluvianellus</taxon>
    </lineage>
</organism>
<evidence type="ECO:0000256" key="19">
    <source>
        <dbReference type="ARBA" id="ARBA00046683"/>
    </source>
</evidence>
<dbReference type="InterPro" id="IPR005421">
    <property type="entry name" value="VDCC_g1su"/>
</dbReference>
<proteinExistence type="inferred from homology"/>
<keyword evidence="10 20" id="KW-0106">Calcium</keyword>
<dbReference type="Proteomes" id="UP000519225">
    <property type="component" value="Unassembled WGS sequence"/>
</dbReference>
<evidence type="ECO:0000256" key="18">
    <source>
        <dbReference type="ARBA" id="ARBA00029680"/>
    </source>
</evidence>
<comment type="similarity">
    <text evidence="3 20">Belongs to the PMP-22/EMP/MP20 family. CACNG subfamily.</text>
</comment>
<evidence type="ECO:0000256" key="10">
    <source>
        <dbReference type="ARBA" id="ARBA00022837"/>
    </source>
</evidence>
<evidence type="ECO:0000256" key="16">
    <source>
        <dbReference type="ARBA" id="ARBA00023180"/>
    </source>
</evidence>
<feature type="transmembrane region" description="Helical" evidence="20">
    <location>
        <begin position="40"/>
        <end position="57"/>
    </location>
</feature>
<dbReference type="Pfam" id="PF13903">
    <property type="entry name" value="Claudin_2"/>
    <property type="match status" value="1"/>
</dbReference>
<feature type="non-terminal residue" evidence="21">
    <location>
        <position position="1"/>
    </location>
</feature>
<comment type="subcellular location">
    <subcellularLocation>
        <location evidence="2">Cell membrane</location>
        <location evidence="2">Sarcolemma</location>
        <topology evidence="2">Multi-pass membrane protein</topology>
    </subcellularLocation>
    <subcellularLocation>
        <location evidence="20">Membrane</location>
        <topology evidence="20">Multi-pass membrane protein</topology>
    </subcellularLocation>
</comment>
<evidence type="ECO:0000256" key="13">
    <source>
        <dbReference type="ARBA" id="ARBA00023065"/>
    </source>
</evidence>
<evidence type="ECO:0000313" key="22">
    <source>
        <dbReference type="Proteomes" id="UP000519225"/>
    </source>
</evidence>
<keyword evidence="14 20" id="KW-0472">Membrane</keyword>
<dbReference type="PANTHER" id="PTHR15025">
    <property type="entry name" value="VOLTAGE-DEPENDENT CALCIUM CHANNEL GAMMA-1 SUBUNIT-RELATED"/>
    <property type="match status" value="1"/>
</dbReference>
<dbReference type="EMBL" id="VZTS01051944">
    <property type="protein sequence ID" value="NXT59592.1"/>
    <property type="molecule type" value="Genomic_DNA"/>
</dbReference>
<keyword evidence="5 20" id="KW-0813">Transport</keyword>
<dbReference type="GO" id="GO:1902514">
    <property type="term" value="P:regulation of calcium ion transmembrane transport via high voltage-gated calcium channel"/>
    <property type="evidence" value="ECO:0007669"/>
    <property type="project" value="TreeGrafter"/>
</dbReference>
<sequence length="121" mass="13520">EYSISAAAIAIFSVGFAIIGTICILLSFGKKRDYLLKPASMFYTFAGLCIIISVEVMRQSVKRMIDSKETVWIGYSYSWSFACACASFVLLFICGIVLLLIALPRFPQNPWETCMDAEPEH</sequence>
<evidence type="ECO:0000256" key="11">
    <source>
        <dbReference type="ARBA" id="ARBA00022882"/>
    </source>
</evidence>
<comment type="function">
    <text evidence="1 20">Regulatory subunit of the voltage-gated calcium channel that gives rise to L-type calcium currents in skeletal muscle. Regulates channel inactivation kinetics.</text>
</comment>
<keyword evidence="6" id="KW-1003">Cell membrane</keyword>
<keyword evidence="7 20" id="KW-0109">Calcium transport</keyword>
<comment type="subunit">
    <text evidence="19 20">Component of a calcium channel complex consisting of a pore-forming alpha subunit (CACNA1S) and the ancillary subunits CACNB1 or CACNB2, CACNG1 and CACNA2D1. The channel complex contains alpha, beta, gamma and delta subunits in a 1:1:1:1 ratio, i.e. it contains either CACNB1 or CACNB2.</text>
</comment>
<evidence type="ECO:0000256" key="6">
    <source>
        <dbReference type="ARBA" id="ARBA00022475"/>
    </source>
</evidence>
<keyword evidence="17 20" id="KW-0407">Ion channel</keyword>
<evidence type="ECO:0000256" key="8">
    <source>
        <dbReference type="ARBA" id="ARBA00022673"/>
    </source>
</evidence>